<dbReference type="Proteomes" id="UP000799753">
    <property type="component" value="Unassembled WGS sequence"/>
</dbReference>
<protein>
    <recommendedName>
        <fullName evidence="4">BZIP domain-containing protein</fullName>
    </recommendedName>
</protein>
<dbReference type="PROSITE" id="PS50217">
    <property type="entry name" value="BZIP"/>
    <property type="match status" value="1"/>
</dbReference>
<dbReference type="PROSITE" id="PS00036">
    <property type="entry name" value="BZIP_BASIC"/>
    <property type="match status" value="1"/>
</dbReference>
<comment type="subcellular location">
    <subcellularLocation>
        <location evidence="1">Nucleus</location>
    </subcellularLocation>
</comment>
<evidence type="ECO:0000256" key="2">
    <source>
        <dbReference type="ARBA" id="ARBA00023242"/>
    </source>
</evidence>
<accession>A0A6A6RMY8</accession>
<dbReference type="InterPro" id="IPR046347">
    <property type="entry name" value="bZIP_sf"/>
</dbReference>
<dbReference type="AlphaFoldDB" id="A0A6A6RMY8"/>
<dbReference type="GO" id="GO:0001228">
    <property type="term" value="F:DNA-binding transcription activator activity, RNA polymerase II-specific"/>
    <property type="evidence" value="ECO:0007669"/>
    <property type="project" value="TreeGrafter"/>
</dbReference>
<keyword evidence="6" id="KW-1185">Reference proteome</keyword>
<feature type="region of interest" description="Disordered" evidence="3">
    <location>
        <begin position="183"/>
        <end position="206"/>
    </location>
</feature>
<feature type="compositionally biased region" description="Acidic residues" evidence="3">
    <location>
        <begin position="183"/>
        <end position="195"/>
    </location>
</feature>
<dbReference type="PANTHER" id="PTHR40621:SF6">
    <property type="entry name" value="AP-1-LIKE TRANSCRIPTION FACTOR YAP1-RELATED"/>
    <property type="match status" value="1"/>
</dbReference>
<organism evidence="5 6">
    <name type="scientific">Massarina eburnea CBS 473.64</name>
    <dbReference type="NCBI Taxonomy" id="1395130"/>
    <lineage>
        <taxon>Eukaryota</taxon>
        <taxon>Fungi</taxon>
        <taxon>Dikarya</taxon>
        <taxon>Ascomycota</taxon>
        <taxon>Pezizomycotina</taxon>
        <taxon>Dothideomycetes</taxon>
        <taxon>Pleosporomycetidae</taxon>
        <taxon>Pleosporales</taxon>
        <taxon>Massarineae</taxon>
        <taxon>Massarinaceae</taxon>
        <taxon>Massarina</taxon>
    </lineage>
</organism>
<name>A0A6A6RMY8_9PLEO</name>
<gene>
    <name evidence="5" type="ORF">P280DRAFT_552693</name>
</gene>
<dbReference type="CDD" id="cd14688">
    <property type="entry name" value="bZIP_YAP"/>
    <property type="match status" value="1"/>
</dbReference>
<reference evidence="5" key="1">
    <citation type="journal article" date="2020" name="Stud. Mycol.">
        <title>101 Dothideomycetes genomes: a test case for predicting lifestyles and emergence of pathogens.</title>
        <authorList>
            <person name="Haridas S."/>
            <person name="Albert R."/>
            <person name="Binder M."/>
            <person name="Bloem J."/>
            <person name="Labutti K."/>
            <person name="Salamov A."/>
            <person name="Andreopoulos B."/>
            <person name="Baker S."/>
            <person name="Barry K."/>
            <person name="Bills G."/>
            <person name="Bluhm B."/>
            <person name="Cannon C."/>
            <person name="Castanera R."/>
            <person name="Culley D."/>
            <person name="Daum C."/>
            <person name="Ezra D."/>
            <person name="Gonzalez J."/>
            <person name="Henrissat B."/>
            <person name="Kuo A."/>
            <person name="Liang C."/>
            <person name="Lipzen A."/>
            <person name="Lutzoni F."/>
            <person name="Magnuson J."/>
            <person name="Mondo S."/>
            <person name="Nolan M."/>
            <person name="Ohm R."/>
            <person name="Pangilinan J."/>
            <person name="Park H.-J."/>
            <person name="Ramirez L."/>
            <person name="Alfaro M."/>
            <person name="Sun H."/>
            <person name="Tritt A."/>
            <person name="Yoshinaga Y."/>
            <person name="Zwiers L.-H."/>
            <person name="Turgeon B."/>
            <person name="Goodwin S."/>
            <person name="Spatafora J."/>
            <person name="Crous P."/>
            <person name="Grigoriev I."/>
        </authorList>
    </citation>
    <scope>NUCLEOTIDE SEQUENCE</scope>
    <source>
        <strain evidence="5">CBS 473.64</strain>
    </source>
</reference>
<dbReference type="Pfam" id="PF00170">
    <property type="entry name" value="bZIP_1"/>
    <property type="match status" value="1"/>
</dbReference>
<dbReference type="GO" id="GO:0000976">
    <property type="term" value="F:transcription cis-regulatory region binding"/>
    <property type="evidence" value="ECO:0007669"/>
    <property type="project" value="InterPro"/>
</dbReference>
<evidence type="ECO:0000256" key="1">
    <source>
        <dbReference type="ARBA" id="ARBA00004123"/>
    </source>
</evidence>
<dbReference type="SMART" id="SM00338">
    <property type="entry name" value="BRLZ"/>
    <property type="match status" value="1"/>
</dbReference>
<dbReference type="InterPro" id="IPR050936">
    <property type="entry name" value="AP-1-like"/>
</dbReference>
<dbReference type="PANTHER" id="PTHR40621">
    <property type="entry name" value="TRANSCRIPTION FACTOR KAPC-RELATED"/>
    <property type="match status" value="1"/>
</dbReference>
<dbReference type="Gene3D" id="1.20.5.170">
    <property type="match status" value="1"/>
</dbReference>
<dbReference type="SUPFAM" id="SSF57959">
    <property type="entry name" value="Leucine zipper domain"/>
    <property type="match status" value="1"/>
</dbReference>
<feature type="domain" description="BZIP" evidence="4">
    <location>
        <begin position="124"/>
        <end position="182"/>
    </location>
</feature>
<sequence length="236" mass="26851">MDPSYEAMWVAPNHAYVPSHQHQAAVFDFTPELSQVPSLTGSPASCSYDQFPPQIQQEYYPRVADETMQYNAYHQMPMTPSEFGSDHDTPYCSPPPLSQQMDQIYAQVPQPSAPAERQHTTSGRRRAQNRAAQRAFRERKDKHARDLEVQLAALTDKHHRLQSSYSELNAAYEKLRKTIELITQDDDAEGEEEEGNTARRRSSTADTVTRKLVEILHVTFWNPTKPCTPGPSVLSY</sequence>
<evidence type="ECO:0000313" key="6">
    <source>
        <dbReference type="Proteomes" id="UP000799753"/>
    </source>
</evidence>
<evidence type="ECO:0000313" key="5">
    <source>
        <dbReference type="EMBL" id="KAF2636889.1"/>
    </source>
</evidence>
<feature type="region of interest" description="Disordered" evidence="3">
    <location>
        <begin position="109"/>
        <end position="143"/>
    </location>
</feature>
<dbReference type="EMBL" id="MU006796">
    <property type="protein sequence ID" value="KAF2636889.1"/>
    <property type="molecule type" value="Genomic_DNA"/>
</dbReference>
<keyword evidence="2" id="KW-0539">Nucleus</keyword>
<dbReference type="OrthoDB" id="3892274at2759"/>
<proteinExistence type="predicted"/>
<evidence type="ECO:0000256" key="3">
    <source>
        <dbReference type="SAM" id="MobiDB-lite"/>
    </source>
</evidence>
<dbReference type="InterPro" id="IPR004827">
    <property type="entry name" value="bZIP"/>
</dbReference>
<evidence type="ECO:0000259" key="4">
    <source>
        <dbReference type="PROSITE" id="PS50217"/>
    </source>
</evidence>
<dbReference type="GO" id="GO:0090575">
    <property type="term" value="C:RNA polymerase II transcription regulator complex"/>
    <property type="evidence" value="ECO:0007669"/>
    <property type="project" value="TreeGrafter"/>
</dbReference>